<dbReference type="Proteomes" id="UP000307440">
    <property type="component" value="Unassembled WGS sequence"/>
</dbReference>
<dbReference type="AlphaFoldDB" id="A0A5C3L6M3"/>
<evidence type="ECO:0000313" key="1">
    <source>
        <dbReference type="EMBL" id="TFK28388.1"/>
    </source>
</evidence>
<organism evidence="1 2">
    <name type="scientific">Coprinopsis marcescibilis</name>
    <name type="common">Agaric fungus</name>
    <name type="synonym">Psathyrella marcescibilis</name>
    <dbReference type="NCBI Taxonomy" id="230819"/>
    <lineage>
        <taxon>Eukaryota</taxon>
        <taxon>Fungi</taxon>
        <taxon>Dikarya</taxon>
        <taxon>Basidiomycota</taxon>
        <taxon>Agaricomycotina</taxon>
        <taxon>Agaricomycetes</taxon>
        <taxon>Agaricomycetidae</taxon>
        <taxon>Agaricales</taxon>
        <taxon>Agaricineae</taxon>
        <taxon>Psathyrellaceae</taxon>
        <taxon>Coprinopsis</taxon>
    </lineage>
</organism>
<protein>
    <submittedName>
        <fullName evidence="1">Uncharacterized protein</fullName>
    </submittedName>
</protein>
<keyword evidence="2" id="KW-1185">Reference proteome</keyword>
<sequence>MMPLKSKPLFQKIDLKPEDFTSDDKVVWLMYFTEWSIAATGLKDIIGQQGLRSLYADQAFYAGDMPDRDPGSKERLVLAIYFCPYYPTNHENWIKHTMSAHAKSFPDNHRAALIFANNMWKILDDTLFLHNCCKIALNVAGHFTSVLVRVRFGDWQVDGRTRFNEILGDLIRAGTDCIDVDELRGLEIIKYVLNHDRFRLEEEMIGWNPVVSTNAGKIYKEDLATLAPGPLEKWRN</sequence>
<evidence type="ECO:0000313" key="2">
    <source>
        <dbReference type="Proteomes" id="UP000307440"/>
    </source>
</evidence>
<proteinExistence type="predicted"/>
<dbReference type="EMBL" id="ML210156">
    <property type="protein sequence ID" value="TFK28388.1"/>
    <property type="molecule type" value="Genomic_DNA"/>
</dbReference>
<name>A0A5C3L6M3_COPMA</name>
<reference evidence="1 2" key="1">
    <citation type="journal article" date="2019" name="Nat. Ecol. Evol.">
        <title>Megaphylogeny resolves global patterns of mushroom evolution.</title>
        <authorList>
            <person name="Varga T."/>
            <person name="Krizsan K."/>
            <person name="Foldi C."/>
            <person name="Dima B."/>
            <person name="Sanchez-Garcia M."/>
            <person name="Sanchez-Ramirez S."/>
            <person name="Szollosi G.J."/>
            <person name="Szarkandi J.G."/>
            <person name="Papp V."/>
            <person name="Albert L."/>
            <person name="Andreopoulos W."/>
            <person name="Angelini C."/>
            <person name="Antonin V."/>
            <person name="Barry K.W."/>
            <person name="Bougher N.L."/>
            <person name="Buchanan P."/>
            <person name="Buyck B."/>
            <person name="Bense V."/>
            <person name="Catcheside P."/>
            <person name="Chovatia M."/>
            <person name="Cooper J."/>
            <person name="Damon W."/>
            <person name="Desjardin D."/>
            <person name="Finy P."/>
            <person name="Geml J."/>
            <person name="Haridas S."/>
            <person name="Hughes K."/>
            <person name="Justo A."/>
            <person name="Karasinski D."/>
            <person name="Kautmanova I."/>
            <person name="Kiss B."/>
            <person name="Kocsube S."/>
            <person name="Kotiranta H."/>
            <person name="LaButti K.M."/>
            <person name="Lechner B.E."/>
            <person name="Liimatainen K."/>
            <person name="Lipzen A."/>
            <person name="Lukacs Z."/>
            <person name="Mihaltcheva S."/>
            <person name="Morgado L.N."/>
            <person name="Niskanen T."/>
            <person name="Noordeloos M.E."/>
            <person name="Ohm R.A."/>
            <person name="Ortiz-Santana B."/>
            <person name="Ovrebo C."/>
            <person name="Racz N."/>
            <person name="Riley R."/>
            <person name="Savchenko A."/>
            <person name="Shiryaev A."/>
            <person name="Soop K."/>
            <person name="Spirin V."/>
            <person name="Szebenyi C."/>
            <person name="Tomsovsky M."/>
            <person name="Tulloss R.E."/>
            <person name="Uehling J."/>
            <person name="Grigoriev I.V."/>
            <person name="Vagvolgyi C."/>
            <person name="Papp T."/>
            <person name="Martin F.M."/>
            <person name="Miettinen O."/>
            <person name="Hibbett D.S."/>
            <person name="Nagy L.G."/>
        </authorList>
    </citation>
    <scope>NUCLEOTIDE SEQUENCE [LARGE SCALE GENOMIC DNA]</scope>
    <source>
        <strain evidence="1 2">CBS 121175</strain>
    </source>
</reference>
<accession>A0A5C3L6M3</accession>
<gene>
    <name evidence="1" type="ORF">FA15DRAFT_753515</name>
</gene>